<evidence type="ECO:0000259" key="4">
    <source>
        <dbReference type="PROSITE" id="PS01124"/>
    </source>
</evidence>
<keyword evidence="3" id="KW-0804">Transcription</keyword>
<gene>
    <name evidence="5" type="ORF">GCM10022252_39940</name>
</gene>
<accession>A0ABP8B0L7</accession>
<dbReference type="Pfam" id="PF20240">
    <property type="entry name" value="DUF6597"/>
    <property type="match status" value="1"/>
</dbReference>
<dbReference type="RefSeq" id="WP_344919437.1">
    <property type="nucleotide sequence ID" value="NZ_BAABAQ010000006.1"/>
</dbReference>
<dbReference type="SMART" id="SM00342">
    <property type="entry name" value="HTH_ARAC"/>
    <property type="match status" value="1"/>
</dbReference>
<dbReference type="InterPro" id="IPR018060">
    <property type="entry name" value="HTH_AraC"/>
</dbReference>
<dbReference type="PANTHER" id="PTHR46796:SF15">
    <property type="entry name" value="BLL1074 PROTEIN"/>
    <property type="match status" value="1"/>
</dbReference>
<dbReference type="PANTHER" id="PTHR46796">
    <property type="entry name" value="HTH-TYPE TRANSCRIPTIONAL ACTIVATOR RHAS-RELATED"/>
    <property type="match status" value="1"/>
</dbReference>
<dbReference type="Gene3D" id="1.10.10.60">
    <property type="entry name" value="Homeodomain-like"/>
    <property type="match status" value="1"/>
</dbReference>
<dbReference type="InterPro" id="IPR050204">
    <property type="entry name" value="AraC_XylS_family_regulators"/>
</dbReference>
<evidence type="ECO:0000256" key="1">
    <source>
        <dbReference type="ARBA" id="ARBA00023015"/>
    </source>
</evidence>
<evidence type="ECO:0000313" key="6">
    <source>
        <dbReference type="Proteomes" id="UP001501251"/>
    </source>
</evidence>
<name>A0ABP8B0L7_9ACTN</name>
<dbReference type="InterPro" id="IPR046532">
    <property type="entry name" value="DUF6597"/>
</dbReference>
<comment type="caution">
    <text evidence="5">The sequence shown here is derived from an EMBL/GenBank/DDBJ whole genome shotgun (WGS) entry which is preliminary data.</text>
</comment>
<reference evidence="6" key="1">
    <citation type="journal article" date="2019" name="Int. J. Syst. Evol. Microbiol.">
        <title>The Global Catalogue of Microorganisms (GCM) 10K type strain sequencing project: providing services to taxonomists for standard genome sequencing and annotation.</title>
        <authorList>
            <consortium name="The Broad Institute Genomics Platform"/>
            <consortium name="The Broad Institute Genome Sequencing Center for Infectious Disease"/>
            <person name="Wu L."/>
            <person name="Ma J."/>
        </authorList>
    </citation>
    <scope>NUCLEOTIDE SEQUENCE [LARGE SCALE GENOMIC DNA]</scope>
    <source>
        <strain evidence="6">JCM 17388</strain>
    </source>
</reference>
<proteinExistence type="predicted"/>
<dbReference type="Pfam" id="PF12833">
    <property type="entry name" value="HTH_18"/>
    <property type="match status" value="1"/>
</dbReference>
<evidence type="ECO:0000256" key="2">
    <source>
        <dbReference type="ARBA" id="ARBA00023125"/>
    </source>
</evidence>
<evidence type="ECO:0000256" key="3">
    <source>
        <dbReference type="ARBA" id="ARBA00023163"/>
    </source>
</evidence>
<dbReference type="EMBL" id="BAABAQ010000006">
    <property type="protein sequence ID" value="GAA4194893.1"/>
    <property type="molecule type" value="Genomic_DNA"/>
</dbReference>
<evidence type="ECO:0000313" key="5">
    <source>
        <dbReference type="EMBL" id="GAA4194893.1"/>
    </source>
</evidence>
<keyword evidence="1" id="KW-0805">Transcription regulation</keyword>
<keyword evidence="6" id="KW-1185">Reference proteome</keyword>
<dbReference type="Proteomes" id="UP001501251">
    <property type="component" value="Unassembled WGS sequence"/>
</dbReference>
<sequence>MYREWAPGPRIAGRVACLWVNESTSATTQLVVPDGCVDLVWGPRGAQVAGPDTGPKPVRMAPGDRYVGIRFRPGAAGELFGVPLDSLRDLRVPLSDLEPLAELSGLEPLTALLPPEPPTGTAGVRPPGPLSETVQRALAVRLRAAPGPDPAAPAIAEALRAGRSVREVAWDLGVGERQLLRRSLRAFGYGPKTLQRVVRFQRALRLARRGVTAAEVAALSGYADQAHMANEVRRLAGVPLGRLLDRSGGGTA</sequence>
<dbReference type="PROSITE" id="PS01124">
    <property type="entry name" value="HTH_ARAC_FAMILY_2"/>
    <property type="match status" value="1"/>
</dbReference>
<feature type="domain" description="HTH araC/xylS-type" evidence="4">
    <location>
        <begin position="149"/>
        <end position="246"/>
    </location>
</feature>
<protein>
    <submittedName>
        <fullName evidence="5">Helix-turn-helix transcriptional regulator</fullName>
    </submittedName>
</protein>
<keyword evidence="2" id="KW-0238">DNA-binding</keyword>
<organism evidence="5 6">
    <name type="scientific">Streptosporangium oxazolinicum</name>
    <dbReference type="NCBI Taxonomy" id="909287"/>
    <lineage>
        <taxon>Bacteria</taxon>
        <taxon>Bacillati</taxon>
        <taxon>Actinomycetota</taxon>
        <taxon>Actinomycetes</taxon>
        <taxon>Streptosporangiales</taxon>
        <taxon>Streptosporangiaceae</taxon>
        <taxon>Streptosporangium</taxon>
    </lineage>
</organism>